<gene>
    <name evidence="2" type="ORF">N7G274_010399</name>
</gene>
<protein>
    <recommendedName>
        <fullName evidence="1">DUF7924 domain-containing protein</fullName>
    </recommendedName>
</protein>
<dbReference type="Proteomes" id="UP001590950">
    <property type="component" value="Unassembled WGS sequence"/>
</dbReference>
<comment type="caution">
    <text evidence="2">The sequence shown here is derived from an EMBL/GenBank/DDBJ whole genome shotgun (WGS) entry which is preliminary data.</text>
</comment>
<keyword evidence="3" id="KW-1185">Reference proteome</keyword>
<evidence type="ECO:0000313" key="2">
    <source>
        <dbReference type="EMBL" id="KAL2036856.1"/>
    </source>
</evidence>
<dbReference type="Pfam" id="PF25545">
    <property type="entry name" value="DUF7924"/>
    <property type="match status" value="1"/>
</dbReference>
<evidence type="ECO:0000313" key="3">
    <source>
        <dbReference type="Proteomes" id="UP001590950"/>
    </source>
</evidence>
<evidence type="ECO:0000259" key="1">
    <source>
        <dbReference type="Pfam" id="PF25545"/>
    </source>
</evidence>
<accession>A0ABR3ZVU7</accession>
<proteinExistence type="predicted"/>
<reference evidence="2 3" key="1">
    <citation type="submission" date="2024-09" db="EMBL/GenBank/DDBJ databases">
        <title>Rethinking Asexuality: The Enigmatic Case of Functional Sexual Genes in Lepraria (Stereocaulaceae).</title>
        <authorList>
            <person name="Doellman M."/>
            <person name="Sun Y."/>
            <person name="Barcenas-Pena A."/>
            <person name="Lumbsch H.T."/>
            <person name="Grewe F."/>
        </authorList>
    </citation>
    <scope>NUCLEOTIDE SEQUENCE [LARGE SCALE GENOMIC DNA]</scope>
    <source>
        <strain evidence="2 3">Mercado 3170</strain>
    </source>
</reference>
<organism evidence="2 3">
    <name type="scientific">Stereocaulon virgatum</name>
    <dbReference type="NCBI Taxonomy" id="373712"/>
    <lineage>
        <taxon>Eukaryota</taxon>
        <taxon>Fungi</taxon>
        <taxon>Dikarya</taxon>
        <taxon>Ascomycota</taxon>
        <taxon>Pezizomycotina</taxon>
        <taxon>Lecanoromycetes</taxon>
        <taxon>OSLEUM clade</taxon>
        <taxon>Lecanoromycetidae</taxon>
        <taxon>Lecanorales</taxon>
        <taxon>Lecanorineae</taxon>
        <taxon>Stereocaulaceae</taxon>
        <taxon>Stereocaulon</taxon>
    </lineage>
</organism>
<name>A0ABR3ZVU7_9LECA</name>
<feature type="domain" description="DUF7924" evidence="1">
    <location>
        <begin position="3"/>
        <end position="92"/>
    </location>
</feature>
<dbReference type="EMBL" id="JBEFKJ010000048">
    <property type="protein sequence ID" value="KAL2036856.1"/>
    <property type="molecule type" value="Genomic_DNA"/>
</dbReference>
<dbReference type="InterPro" id="IPR057684">
    <property type="entry name" value="DUF7924"/>
</dbReference>
<sequence length="94" mass="10671">MVSTLIYFPFFIIEFKSHRGTIEEAETQACRSGAAIVHSIRKLKAMAYILDEVNAHDTGSFMFSLAMVPAMTHLHVHWATVGEDVNTVYYMKFV</sequence>